<name>A0A4V3HIF7_LEPME</name>
<proteinExistence type="predicted"/>
<sequence>MSVDSKHVWLGLPLTDGSEVDPKVTWSRNSKREATAKRKIGFILYPIFGTRPKNT</sequence>
<reference evidence="1 2" key="1">
    <citation type="submission" date="2019-03" db="EMBL/GenBank/DDBJ databases">
        <title>Genomic Encyclopedia of Archaeal and Bacterial Type Strains, Phase II (KMG-II): from individual species to whole genera.</title>
        <authorList>
            <person name="Goeker M."/>
        </authorList>
    </citation>
    <scope>NUCLEOTIDE SEQUENCE [LARGE SCALE GENOMIC DNA]</scope>
    <source>
        <strain evidence="1 2">DSM 21537</strain>
    </source>
</reference>
<accession>A0A4V3HIF7</accession>
<protein>
    <submittedName>
        <fullName evidence="1">Uncharacterized protein</fullName>
    </submittedName>
</protein>
<organism evidence="1 2">
    <name type="scientific">Leptospira meyeri</name>
    <dbReference type="NCBI Taxonomy" id="29508"/>
    <lineage>
        <taxon>Bacteria</taxon>
        <taxon>Pseudomonadati</taxon>
        <taxon>Spirochaetota</taxon>
        <taxon>Spirochaetia</taxon>
        <taxon>Leptospirales</taxon>
        <taxon>Leptospiraceae</taxon>
        <taxon>Leptospira</taxon>
    </lineage>
</organism>
<dbReference type="EMBL" id="SORO01000001">
    <property type="protein sequence ID" value="TDY71741.1"/>
    <property type="molecule type" value="Genomic_DNA"/>
</dbReference>
<evidence type="ECO:0000313" key="1">
    <source>
        <dbReference type="EMBL" id="TDY71741.1"/>
    </source>
</evidence>
<comment type="caution">
    <text evidence="1">The sequence shown here is derived from an EMBL/GenBank/DDBJ whole genome shotgun (WGS) entry which is preliminary data.</text>
</comment>
<dbReference type="AlphaFoldDB" id="A0A4V3HIF7"/>
<keyword evidence="2" id="KW-1185">Reference proteome</keyword>
<evidence type="ECO:0000313" key="2">
    <source>
        <dbReference type="Proteomes" id="UP000294684"/>
    </source>
</evidence>
<dbReference type="Proteomes" id="UP000294684">
    <property type="component" value="Unassembled WGS sequence"/>
</dbReference>
<gene>
    <name evidence="1" type="ORF">CLV96_0712</name>
</gene>